<protein>
    <submittedName>
        <fullName evidence="2">Uncharacterized protein</fullName>
    </submittedName>
</protein>
<evidence type="ECO:0000313" key="3">
    <source>
        <dbReference type="Proteomes" id="UP001177670"/>
    </source>
</evidence>
<evidence type="ECO:0000256" key="1">
    <source>
        <dbReference type="SAM" id="MobiDB-lite"/>
    </source>
</evidence>
<feature type="compositionally biased region" description="Basic and acidic residues" evidence="1">
    <location>
        <begin position="68"/>
        <end position="97"/>
    </location>
</feature>
<dbReference type="Proteomes" id="UP001177670">
    <property type="component" value="Unassembled WGS sequence"/>
</dbReference>
<keyword evidence="3" id="KW-1185">Reference proteome</keyword>
<feature type="region of interest" description="Disordered" evidence="1">
    <location>
        <begin position="67"/>
        <end position="97"/>
    </location>
</feature>
<reference evidence="2" key="1">
    <citation type="submission" date="2021-10" db="EMBL/GenBank/DDBJ databases">
        <title>Melipona bicolor Genome sequencing and assembly.</title>
        <authorList>
            <person name="Araujo N.S."/>
            <person name="Arias M.C."/>
        </authorList>
    </citation>
    <scope>NUCLEOTIDE SEQUENCE</scope>
    <source>
        <strain evidence="2">USP_2M_L1-L4_2017</strain>
        <tissue evidence="2">Whole body</tissue>
    </source>
</reference>
<gene>
    <name evidence="2" type="ORF">K0M31_010418</name>
</gene>
<dbReference type="EMBL" id="JAHYIQ010000026">
    <property type="protein sequence ID" value="KAK1121630.1"/>
    <property type="molecule type" value="Genomic_DNA"/>
</dbReference>
<name>A0AA40KIQ9_9HYME</name>
<organism evidence="2 3">
    <name type="scientific">Melipona bicolor</name>
    <dbReference type="NCBI Taxonomy" id="60889"/>
    <lineage>
        <taxon>Eukaryota</taxon>
        <taxon>Metazoa</taxon>
        <taxon>Ecdysozoa</taxon>
        <taxon>Arthropoda</taxon>
        <taxon>Hexapoda</taxon>
        <taxon>Insecta</taxon>
        <taxon>Pterygota</taxon>
        <taxon>Neoptera</taxon>
        <taxon>Endopterygota</taxon>
        <taxon>Hymenoptera</taxon>
        <taxon>Apocrita</taxon>
        <taxon>Aculeata</taxon>
        <taxon>Apoidea</taxon>
        <taxon>Anthophila</taxon>
        <taxon>Apidae</taxon>
        <taxon>Melipona</taxon>
    </lineage>
</organism>
<accession>A0AA40KIQ9</accession>
<dbReference type="AlphaFoldDB" id="A0AA40KIQ9"/>
<evidence type="ECO:0000313" key="2">
    <source>
        <dbReference type="EMBL" id="KAK1121630.1"/>
    </source>
</evidence>
<sequence>MSTSSFPSQNRLDPAYYYRGTSPGLIQFFPNDTSCSGAGVNFVRALLVSSGFQKHRVLSSTTIFVASSREKPSVERDDKKRERKSGERKGVGGGRCEDESYWQTISYKKSSRADSWHAEALVLIHPPGCFDSAVVSLPRPNLPPVLASSPFFLSIPLS</sequence>
<proteinExistence type="predicted"/>
<comment type="caution">
    <text evidence="2">The sequence shown here is derived from an EMBL/GenBank/DDBJ whole genome shotgun (WGS) entry which is preliminary data.</text>
</comment>